<evidence type="ECO:0000313" key="3">
    <source>
        <dbReference type="EMBL" id="RLU27125.1"/>
    </source>
</evidence>
<comment type="caution">
    <text evidence="3">The sequence shown here is derived from an EMBL/GenBank/DDBJ whole genome shotgun (WGS) entry which is preliminary data.</text>
</comment>
<evidence type="ECO:0000256" key="1">
    <source>
        <dbReference type="SAM" id="MobiDB-lite"/>
    </source>
</evidence>
<dbReference type="AlphaFoldDB" id="A0A3L8E3Y3"/>
<name>A0A3L8E3Y3_OOCBI</name>
<dbReference type="EMBL" id="QOIP01000001">
    <property type="protein sequence ID" value="RLU27125.1"/>
    <property type="molecule type" value="Genomic_DNA"/>
</dbReference>
<gene>
    <name evidence="3" type="ORF">DMN91_000924</name>
</gene>
<reference evidence="3" key="2">
    <citation type="submission" date="2018-07" db="EMBL/GenBank/DDBJ databases">
        <authorList>
            <person name="Mckenzie S.K."/>
            <person name="Kronauer D.J.C."/>
        </authorList>
    </citation>
    <scope>NUCLEOTIDE SEQUENCE</scope>
    <source>
        <strain evidence="3">Clonal line C1</strain>
    </source>
</reference>
<dbReference type="Pfam" id="PF12017">
    <property type="entry name" value="Tnp_P_element"/>
    <property type="match status" value="1"/>
</dbReference>
<accession>A0A3L8E3Y3</accession>
<organism evidence="3">
    <name type="scientific">Ooceraea biroi</name>
    <name type="common">Clonal raider ant</name>
    <name type="synonym">Cerapachys biroi</name>
    <dbReference type="NCBI Taxonomy" id="2015173"/>
    <lineage>
        <taxon>Eukaryota</taxon>
        <taxon>Metazoa</taxon>
        <taxon>Ecdysozoa</taxon>
        <taxon>Arthropoda</taxon>
        <taxon>Hexapoda</taxon>
        <taxon>Insecta</taxon>
        <taxon>Pterygota</taxon>
        <taxon>Neoptera</taxon>
        <taxon>Endopterygota</taxon>
        <taxon>Hymenoptera</taxon>
        <taxon>Apocrita</taxon>
        <taxon>Aculeata</taxon>
        <taxon>Formicoidea</taxon>
        <taxon>Formicidae</taxon>
        <taxon>Dorylinae</taxon>
        <taxon>Ooceraea</taxon>
    </lineage>
</organism>
<feature type="domain" description="THAP9-like helix-turn-helix" evidence="2">
    <location>
        <begin position="144"/>
        <end position="194"/>
    </location>
</feature>
<dbReference type="Proteomes" id="UP000279307">
    <property type="component" value="Chromosome 1"/>
</dbReference>
<evidence type="ECO:0000259" key="2">
    <source>
        <dbReference type="Pfam" id="PF12017"/>
    </source>
</evidence>
<dbReference type="OrthoDB" id="7696810at2759"/>
<protein>
    <recommendedName>
        <fullName evidence="2">THAP9-like helix-turn-helix domain-containing protein</fullName>
    </recommendedName>
</protein>
<dbReference type="InterPro" id="IPR021896">
    <property type="entry name" value="THAP9-like_HTH"/>
</dbReference>
<proteinExistence type="predicted"/>
<feature type="region of interest" description="Disordered" evidence="1">
    <location>
        <begin position="14"/>
        <end position="37"/>
    </location>
</feature>
<feature type="compositionally biased region" description="Polar residues" evidence="1">
    <location>
        <begin position="24"/>
        <end position="37"/>
    </location>
</feature>
<feature type="region of interest" description="Disordered" evidence="1">
    <location>
        <begin position="65"/>
        <end position="85"/>
    </location>
</feature>
<reference evidence="3" key="1">
    <citation type="journal article" date="2018" name="Genome Res.">
        <title>The genomic architecture and molecular evolution of ant odorant receptors.</title>
        <authorList>
            <person name="McKenzie S.K."/>
            <person name="Kronauer D.J.C."/>
        </authorList>
    </citation>
    <scope>NUCLEOTIDE SEQUENCE [LARGE SCALE GENOMIC DNA]</scope>
    <source>
        <strain evidence="3">Clonal line C1</strain>
    </source>
</reference>
<sequence length="199" mass="23506">MFLNDLRNRLQSNAVPVREHNIQKQEATSSNAIPQSNYQEPLEVGSDIPLLDYLEASTSSYVANTEIQNERESQETQTDLTLSRNSPRKQLLKRRIVMLQRKIYRLQKKEINKNKVEMEDSSIEHYFNLTDHFLPPSVAKFVKNQALLHQQSKKDRKYTAEYKEFCLNIYFCNAKCYDLLSETFYLPTKRTLQRMISNF</sequence>
<feature type="compositionally biased region" description="Polar residues" evidence="1">
    <location>
        <begin position="75"/>
        <end position="85"/>
    </location>
</feature>